<keyword evidence="2" id="KW-0732">Signal</keyword>
<keyword evidence="4" id="KW-1185">Reference proteome</keyword>
<feature type="chain" id="PRO_5046691217" description="Lipoprotein" evidence="2">
    <location>
        <begin position="29"/>
        <end position="459"/>
    </location>
</feature>
<comment type="caution">
    <text evidence="3">The sequence shown here is derived from an EMBL/GenBank/DDBJ whole genome shotgun (WGS) entry which is preliminary data.</text>
</comment>
<protein>
    <recommendedName>
        <fullName evidence="5">Lipoprotein</fullName>
    </recommendedName>
</protein>
<accession>A0ABP3IFD7</accession>
<gene>
    <name evidence="3" type="ORF">GCM10010357_22710</name>
</gene>
<proteinExistence type="predicted"/>
<organism evidence="3 4">
    <name type="scientific">Streptomyces luteireticuli</name>
    <dbReference type="NCBI Taxonomy" id="173858"/>
    <lineage>
        <taxon>Bacteria</taxon>
        <taxon>Bacillati</taxon>
        <taxon>Actinomycetota</taxon>
        <taxon>Actinomycetes</taxon>
        <taxon>Kitasatosporales</taxon>
        <taxon>Streptomycetaceae</taxon>
        <taxon>Streptomyces</taxon>
    </lineage>
</organism>
<reference evidence="4" key="1">
    <citation type="journal article" date="2019" name="Int. J. Syst. Evol. Microbiol.">
        <title>The Global Catalogue of Microorganisms (GCM) 10K type strain sequencing project: providing services to taxonomists for standard genome sequencing and annotation.</title>
        <authorList>
            <consortium name="The Broad Institute Genomics Platform"/>
            <consortium name="The Broad Institute Genome Sequencing Center for Infectious Disease"/>
            <person name="Wu L."/>
            <person name="Ma J."/>
        </authorList>
    </citation>
    <scope>NUCLEOTIDE SEQUENCE [LARGE SCALE GENOMIC DNA]</scope>
    <source>
        <strain evidence="4">JCM 4788</strain>
    </source>
</reference>
<evidence type="ECO:0000256" key="2">
    <source>
        <dbReference type="SAM" id="SignalP"/>
    </source>
</evidence>
<name>A0ABP3IFD7_9ACTN</name>
<evidence type="ECO:0008006" key="5">
    <source>
        <dbReference type="Google" id="ProtNLM"/>
    </source>
</evidence>
<feature type="region of interest" description="Disordered" evidence="1">
    <location>
        <begin position="28"/>
        <end position="54"/>
    </location>
</feature>
<sequence>MKFSRRSLLVPVLLAGMAVPLAALPASAATGGSDGDRTPPSLSLGDGPSDKQSVTVVRPNAEGKTDQVQVGGARLTGYDASGGHAVLSAGSSSNGVKGSPAELRAGDVIAGPATAVTPQGVLVKVKAVHPQPGGSVSVDTESATLADALGDGKADVRVPLTAADLKVKSPDGGGKVSAPQSAPQGNGQGIRFDVDVPMPSGVKPTEGHSSALKGHLDLKPEMLFAYERAHWYSVQPSKATIGLAADYDYGFAAHAEGTASYDTGHKPLHIPAAEVDVNKTVWVGPVPIVLNLKVNYFYDISADGKVTLDAEQDTKGRLEVGAKYDADKGWSALSGTEPTTTGTPTRVEGSATLKGGVGTHAELGLYGAVGVAADVMPYLKATVHGTAGGEQPKDPKGVQDPKSINETLNDAKADWALYGGGELTGSFFARLNVFGTKVLDKTWDFPKVSYEHKLAGSQA</sequence>
<evidence type="ECO:0000256" key="1">
    <source>
        <dbReference type="SAM" id="MobiDB-lite"/>
    </source>
</evidence>
<feature type="region of interest" description="Disordered" evidence="1">
    <location>
        <begin position="166"/>
        <end position="191"/>
    </location>
</feature>
<evidence type="ECO:0000313" key="4">
    <source>
        <dbReference type="Proteomes" id="UP001500879"/>
    </source>
</evidence>
<feature type="signal peptide" evidence="2">
    <location>
        <begin position="1"/>
        <end position="28"/>
    </location>
</feature>
<dbReference type="Proteomes" id="UP001500879">
    <property type="component" value="Unassembled WGS sequence"/>
</dbReference>
<dbReference type="PROSITE" id="PS51318">
    <property type="entry name" value="TAT"/>
    <property type="match status" value="1"/>
</dbReference>
<dbReference type="RefSeq" id="WP_344022745.1">
    <property type="nucleotide sequence ID" value="NZ_BAAABX010000023.1"/>
</dbReference>
<dbReference type="InterPro" id="IPR006311">
    <property type="entry name" value="TAT_signal"/>
</dbReference>
<evidence type="ECO:0000313" key="3">
    <source>
        <dbReference type="EMBL" id="GAA0401086.1"/>
    </source>
</evidence>
<dbReference type="EMBL" id="BAAABX010000023">
    <property type="protein sequence ID" value="GAA0401086.1"/>
    <property type="molecule type" value="Genomic_DNA"/>
</dbReference>